<evidence type="ECO:0000256" key="1">
    <source>
        <dbReference type="ARBA" id="ARBA00023015"/>
    </source>
</evidence>
<dbReference type="InterPro" id="IPR009057">
    <property type="entry name" value="Homeodomain-like_sf"/>
</dbReference>
<evidence type="ECO:0000256" key="3">
    <source>
        <dbReference type="ARBA" id="ARBA00023163"/>
    </source>
</evidence>
<dbReference type="InterPro" id="IPR050109">
    <property type="entry name" value="HTH-type_TetR-like_transc_reg"/>
</dbReference>
<dbReference type="Pfam" id="PF00440">
    <property type="entry name" value="TetR_N"/>
    <property type="match status" value="1"/>
</dbReference>
<dbReference type="GO" id="GO:0000976">
    <property type="term" value="F:transcription cis-regulatory region binding"/>
    <property type="evidence" value="ECO:0007669"/>
    <property type="project" value="TreeGrafter"/>
</dbReference>
<proteinExistence type="predicted"/>
<dbReference type="PROSITE" id="PS50977">
    <property type="entry name" value="HTH_TETR_2"/>
    <property type="match status" value="1"/>
</dbReference>
<dbReference type="Gene3D" id="1.10.357.10">
    <property type="entry name" value="Tetracycline Repressor, domain 2"/>
    <property type="match status" value="1"/>
</dbReference>
<dbReference type="InterPro" id="IPR001647">
    <property type="entry name" value="HTH_TetR"/>
</dbReference>
<evidence type="ECO:0000313" key="6">
    <source>
        <dbReference type="EMBL" id="MCQ8829974.1"/>
    </source>
</evidence>
<dbReference type="RefSeq" id="WP_257631191.1">
    <property type="nucleotide sequence ID" value="NZ_JANIIC010000012.1"/>
</dbReference>
<evidence type="ECO:0000259" key="5">
    <source>
        <dbReference type="PROSITE" id="PS50977"/>
    </source>
</evidence>
<evidence type="ECO:0000256" key="2">
    <source>
        <dbReference type="ARBA" id="ARBA00023125"/>
    </source>
</evidence>
<dbReference type="PANTHER" id="PTHR30055">
    <property type="entry name" value="HTH-TYPE TRANSCRIPTIONAL REGULATOR RUTR"/>
    <property type="match status" value="1"/>
</dbReference>
<dbReference type="EMBL" id="JANIIC010000012">
    <property type="protein sequence ID" value="MCQ8829974.1"/>
    <property type="molecule type" value="Genomic_DNA"/>
</dbReference>
<protein>
    <submittedName>
        <fullName evidence="6">TetR family transcriptional regulator</fullName>
    </submittedName>
</protein>
<evidence type="ECO:0000256" key="4">
    <source>
        <dbReference type="PROSITE-ProRule" id="PRU00335"/>
    </source>
</evidence>
<evidence type="ECO:0000313" key="7">
    <source>
        <dbReference type="Proteomes" id="UP001142400"/>
    </source>
</evidence>
<organism evidence="6 7">
    <name type="scientific">Streptomyces malaysiensis subsp. samsunensis</name>
    <dbReference type="NCBI Taxonomy" id="459658"/>
    <lineage>
        <taxon>Bacteria</taxon>
        <taxon>Bacillati</taxon>
        <taxon>Actinomycetota</taxon>
        <taxon>Actinomycetes</taxon>
        <taxon>Kitasatosporales</taxon>
        <taxon>Streptomycetaceae</taxon>
        <taxon>Streptomyces</taxon>
        <taxon>Streptomyces violaceusniger group</taxon>
    </lineage>
</organism>
<name>A0A9X2LUW0_STRMQ</name>
<keyword evidence="7" id="KW-1185">Reference proteome</keyword>
<dbReference type="GO" id="GO:0003700">
    <property type="term" value="F:DNA-binding transcription factor activity"/>
    <property type="evidence" value="ECO:0007669"/>
    <property type="project" value="TreeGrafter"/>
</dbReference>
<keyword evidence="3" id="KW-0804">Transcription</keyword>
<dbReference type="Proteomes" id="UP001142400">
    <property type="component" value="Unassembled WGS sequence"/>
</dbReference>
<accession>A0A9X2LUW0</accession>
<feature type="DNA-binding region" description="H-T-H motif" evidence="4">
    <location>
        <begin position="32"/>
        <end position="51"/>
    </location>
</feature>
<dbReference type="AlphaFoldDB" id="A0A9X2LUW0"/>
<dbReference type="PRINTS" id="PR00455">
    <property type="entry name" value="HTHTETR"/>
</dbReference>
<dbReference type="PANTHER" id="PTHR30055:SF234">
    <property type="entry name" value="HTH-TYPE TRANSCRIPTIONAL REGULATOR BETI"/>
    <property type="match status" value="1"/>
</dbReference>
<reference evidence="6" key="1">
    <citation type="submission" date="2022-06" db="EMBL/GenBank/DDBJ databases">
        <title>WGS of actinobacteria.</title>
        <authorList>
            <person name="Thawai C."/>
        </authorList>
    </citation>
    <scope>NUCLEOTIDE SEQUENCE</scope>
    <source>
        <strain evidence="6">DSM 42010</strain>
    </source>
</reference>
<sequence>MPPTRSEARDRNRQALLSSARDLIASDGTEVSLSAIAQAAGLTTGAVYSIFGSRQNLLVELLAEDFHRYQGALAELADPELGLRAVLVGVADAWLTTYAGESAARWSFELNLALAAIRDPKLKARLGDLKLGEIADLSVLLTRRVLREDAPDRRTGEAEARIVAEAIRALLSGIAFQYAMTDQRPERAFLRSACEALAALADQDTP</sequence>
<keyword evidence="1" id="KW-0805">Transcription regulation</keyword>
<keyword evidence="2 4" id="KW-0238">DNA-binding</keyword>
<feature type="domain" description="HTH tetR-type" evidence="5">
    <location>
        <begin position="10"/>
        <end position="69"/>
    </location>
</feature>
<dbReference type="SUPFAM" id="SSF46689">
    <property type="entry name" value="Homeodomain-like"/>
    <property type="match status" value="1"/>
</dbReference>
<comment type="caution">
    <text evidence="6">The sequence shown here is derived from an EMBL/GenBank/DDBJ whole genome shotgun (WGS) entry which is preliminary data.</text>
</comment>
<gene>
    <name evidence="6" type="ORF">NQU54_13010</name>
</gene>